<keyword evidence="1" id="KW-0732">Signal</keyword>
<dbReference type="NCBIfam" id="TIGR04433">
    <property type="entry name" value="UrcA_uranyl"/>
    <property type="match status" value="1"/>
</dbReference>
<keyword evidence="3" id="KW-1185">Reference proteome</keyword>
<comment type="caution">
    <text evidence="2">The sequence shown here is derived from an EMBL/GenBank/DDBJ whole genome shotgun (WGS) entry which is preliminary data.</text>
</comment>
<dbReference type="Proteomes" id="UP001499951">
    <property type="component" value="Unassembled WGS sequence"/>
</dbReference>
<name>A0ABN1F683_9PROT</name>
<gene>
    <name evidence="2" type="ORF">GCM10008942_34780</name>
</gene>
<accession>A0ABN1F683</accession>
<reference evidence="2 3" key="1">
    <citation type="journal article" date="2019" name="Int. J. Syst. Evol. Microbiol.">
        <title>The Global Catalogue of Microorganisms (GCM) 10K type strain sequencing project: providing services to taxonomists for standard genome sequencing and annotation.</title>
        <authorList>
            <consortium name="The Broad Institute Genomics Platform"/>
            <consortium name="The Broad Institute Genome Sequencing Center for Infectious Disease"/>
            <person name="Wu L."/>
            <person name="Ma J."/>
        </authorList>
    </citation>
    <scope>NUCLEOTIDE SEQUENCE [LARGE SCALE GENOMIC DNA]</scope>
    <source>
        <strain evidence="2 3">JCM 15089</strain>
    </source>
</reference>
<evidence type="ECO:0000256" key="1">
    <source>
        <dbReference type="SAM" id="SignalP"/>
    </source>
</evidence>
<dbReference type="InterPro" id="IPR030972">
    <property type="entry name" value="UrcA_uranyl"/>
</dbReference>
<sequence length="109" mass="11393">MNRSFRFALAAAAAIVTASVAASAQEYVTRHVDVAYGDLNLATAAGQAALQKRIDSAAAMACGGSAAFVGSYRDAPQFHDKEFAHCLSDARHQAVTSLTDRGVRLAALH</sequence>
<evidence type="ECO:0000313" key="2">
    <source>
        <dbReference type="EMBL" id="GAA0582921.1"/>
    </source>
</evidence>
<organism evidence="2 3">
    <name type="scientific">Rhizomicrobium electricum</name>
    <dbReference type="NCBI Taxonomy" id="480070"/>
    <lineage>
        <taxon>Bacteria</taxon>
        <taxon>Pseudomonadati</taxon>
        <taxon>Pseudomonadota</taxon>
        <taxon>Alphaproteobacteria</taxon>
        <taxon>Micropepsales</taxon>
        <taxon>Micropepsaceae</taxon>
        <taxon>Rhizomicrobium</taxon>
    </lineage>
</organism>
<evidence type="ECO:0008006" key="4">
    <source>
        <dbReference type="Google" id="ProtNLM"/>
    </source>
</evidence>
<protein>
    <recommendedName>
        <fullName evidence="4">UrcA family protein</fullName>
    </recommendedName>
</protein>
<feature type="signal peptide" evidence="1">
    <location>
        <begin position="1"/>
        <end position="24"/>
    </location>
</feature>
<evidence type="ECO:0000313" key="3">
    <source>
        <dbReference type="Proteomes" id="UP001499951"/>
    </source>
</evidence>
<feature type="chain" id="PRO_5045430153" description="UrcA family protein" evidence="1">
    <location>
        <begin position="25"/>
        <end position="109"/>
    </location>
</feature>
<dbReference type="RefSeq" id="WP_166937195.1">
    <property type="nucleotide sequence ID" value="NZ_BAAADD010000010.1"/>
</dbReference>
<proteinExistence type="predicted"/>
<dbReference type="EMBL" id="BAAADD010000010">
    <property type="protein sequence ID" value="GAA0582921.1"/>
    <property type="molecule type" value="Genomic_DNA"/>
</dbReference>